<reference evidence="2" key="1">
    <citation type="submission" date="2014-11" db="EMBL/GenBank/DDBJ databases">
        <authorList>
            <person name="Amaro Gonzalez C."/>
        </authorList>
    </citation>
    <scope>NUCLEOTIDE SEQUENCE</scope>
</reference>
<name>A0A0E9X1F5_ANGAN</name>
<dbReference type="AlphaFoldDB" id="A0A0E9X1F5"/>
<reference evidence="2" key="2">
    <citation type="journal article" date="2015" name="Fish Shellfish Immunol.">
        <title>Early steps in the European eel (Anguilla anguilla)-Vibrio vulnificus interaction in the gills: Role of the RtxA13 toxin.</title>
        <authorList>
            <person name="Callol A."/>
            <person name="Pajuelo D."/>
            <person name="Ebbesson L."/>
            <person name="Teles M."/>
            <person name="MacKenzie S."/>
            <person name="Amaro C."/>
        </authorList>
    </citation>
    <scope>NUCLEOTIDE SEQUENCE</scope>
</reference>
<accession>A0A0E9X1F5</accession>
<protein>
    <submittedName>
        <fullName evidence="2">Uncharacterized protein</fullName>
    </submittedName>
</protein>
<sequence>MCEHVAVLQLKCSEPFWCDDNVPLYNCIVTLSFSLHMSSVSPFLFGFFFFNFFFLFNSLHWKV</sequence>
<dbReference type="EMBL" id="GBXM01012311">
    <property type="protein sequence ID" value="JAH96266.1"/>
    <property type="molecule type" value="Transcribed_RNA"/>
</dbReference>
<keyword evidence="1" id="KW-0812">Transmembrane</keyword>
<keyword evidence="1" id="KW-1133">Transmembrane helix</keyword>
<keyword evidence="1" id="KW-0472">Membrane</keyword>
<organism evidence="2">
    <name type="scientific">Anguilla anguilla</name>
    <name type="common">European freshwater eel</name>
    <name type="synonym">Muraena anguilla</name>
    <dbReference type="NCBI Taxonomy" id="7936"/>
    <lineage>
        <taxon>Eukaryota</taxon>
        <taxon>Metazoa</taxon>
        <taxon>Chordata</taxon>
        <taxon>Craniata</taxon>
        <taxon>Vertebrata</taxon>
        <taxon>Euteleostomi</taxon>
        <taxon>Actinopterygii</taxon>
        <taxon>Neopterygii</taxon>
        <taxon>Teleostei</taxon>
        <taxon>Anguilliformes</taxon>
        <taxon>Anguillidae</taxon>
        <taxon>Anguilla</taxon>
    </lineage>
</organism>
<proteinExistence type="predicted"/>
<evidence type="ECO:0000256" key="1">
    <source>
        <dbReference type="SAM" id="Phobius"/>
    </source>
</evidence>
<feature type="transmembrane region" description="Helical" evidence="1">
    <location>
        <begin position="40"/>
        <end position="59"/>
    </location>
</feature>
<evidence type="ECO:0000313" key="2">
    <source>
        <dbReference type="EMBL" id="JAH96266.1"/>
    </source>
</evidence>